<gene>
    <name evidence="3" type="ORF">LA55_1236</name>
</gene>
<dbReference type="OrthoDB" id="5181253at2"/>
<dbReference type="GO" id="GO:0004519">
    <property type="term" value="F:endonuclease activity"/>
    <property type="evidence" value="ECO:0007669"/>
    <property type="project" value="InterPro"/>
</dbReference>
<evidence type="ECO:0000313" key="3">
    <source>
        <dbReference type="EMBL" id="AJI54103.1"/>
    </source>
</evidence>
<dbReference type="InterPro" id="IPR046454">
    <property type="entry name" value="GpA_endonuclease"/>
</dbReference>
<feature type="domain" description="Terminase large subunit GpA endonuclease" evidence="2">
    <location>
        <begin position="297"/>
        <end position="574"/>
    </location>
</feature>
<dbReference type="InterPro" id="IPR046453">
    <property type="entry name" value="GpA_ATPase"/>
</dbReference>
<dbReference type="HAMAP" id="MF_04144">
    <property type="entry name" value="TERL_LAMBDA"/>
    <property type="match status" value="1"/>
</dbReference>
<dbReference type="PANTHER" id="PTHR34413:SF2">
    <property type="entry name" value="PROPHAGE TAIL FIBER ASSEMBLY PROTEIN HOMOLOG TFAE-RELATED"/>
    <property type="match status" value="1"/>
</dbReference>
<name>A0A0B6D8Y0_9GAMM</name>
<organism evidence="3 4">
    <name type="scientific">Francisella philomiragia</name>
    <dbReference type="NCBI Taxonomy" id="28110"/>
    <lineage>
        <taxon>Bacteria</taxon>
        <taxon>Pseudomonadati</taxon>
        <taxon>Pseudomonadota</taxon>
        <taxon>Gammaproteobacteria</taxon>
        <taxon>Thiotrichales</taxon>
        <taxon>Francisellaceae</taxon>
        <taxon>Francisella</taxon>
    </lineage>
</organism>
<dbReference type="RefSeq" id="WP_044526367.1">
    <property type="nucleotide sequence ID" value="NZ_CP009440.1"/>
</dbReference>
<dbReference type="Gene3D" id="3.40.50.300">
    <property type="entry name" value="P-loop containing nucleotide triphosphate hydrolases"/>
    <property type="match status" value="1"/>
</dbReference>
<dbReference type="EMBL" id="CP009440">
    <property type="protein sequence ID" value="AJI54103.1"/>
    <property type="molecule type" value="Genomic_DNA"/>
</dbReference>
<evidence type="ECO:0000313" key="4">
    <source>
        <dbReference type="Proteomes" id="UP000031830"/>
    </source>
</evidence>
<protein>
    <submittedName>
        <fullName evidence="3">Phage terminase large subunit family protein</fullName>
    </submittedName>
</protein>
<dbReference type="InterPro" id="IPR051220">
    <property type="entry name" value="TFA_Chaperone"/>
</dbReference>
<proteinExistence type="inferred from homology"/>
<dbReference type="PANTHER" id="PTHR34413">
    <property type="entry name" value="PROPHAGE TAIL FIBER ASSEMBLY PROTEIN HOMOLOG TFAE-RELATED-RELATED"/>
    <property type="match status" value="1"/>
</dbReference>
<reference evidence="3 4" key="1">
    <citation type="journal article" date="2015" name="Genome Announc.">
        <title>Genome sequencing of 18 francisella strains to aid in assay development and testing.</title>
        <authorList>
            <person name="Johnson S.L."/>
            <person name="Daligault H.E."/>
            <person name="Davenport K.W."/>
            <person name="Coyne S.R."/>
            <person name="Frey K.G."/>
            <person name="Koroleva G.I."/>
            <person name="Broomall S.M."/>
            <person name="Bishop-Lilly K.A."/>
            <person name="Bruce D.C."/>
            <person name="Chertkov O."/>
            <person name="Freitas T."/>
            <person name="Jaissle J."/>
            <person name="Ladner J.T."/>
            <person name="Rosenzweig C.N."/>
            <person name="Gibbons H.S."/>
            <person name="Palacios G.F."/>
            <person name="Redden C.L."/>
            <person name="Xu Y."/>
            <person name="Minogue T.D."/>
            <person name="Chain P.S."/>
        </authorList>
    </citation>
    <scope>NUCLEOTIDE SEQUENCE [LARGE SCALE GENOMIC DNA]</scope>
    <source>
        <strain evidence="3 4">GA01-2794</strain>
    </source>
</reference>
<dbReference type="KEGG" id="fpz:LA55_1236"/>
<feature type="domain" description="Phage terminase large subunit GpA ATPase" evidence="1">
    <location>
        <begin position="39"/>
        <end position="287"/>
    </location>
</feature>
<dbReference type="AlphaFoldDB" id="A0A0B6D8Y0"/>
<evidence type="ECO:0000259" key="1">
    <source>
        <dbReference type="Pfam" id="PF05876"/>
    </source>
</evidence>
<dbReference type="InterPro" id="IPR008866">
    <property type="entry name" value="Phage_lambda_GpA-like"/>
</dbReference>
<dbReference type="GO" id="GO:0016887">
    <property type="term" value="F:ATP hydrolysis activity"/>
    <property type="evidence" value="ECO:0007669"/>
    <property type="project" value="InterPro"/>
</dbReference>
<dbReference type="Pfam" id="PF05876">
    <property type="entry name" value="GpA_ATPase"/>
    <property type="match status" value="1"/>
</dbReference>
<dbReference type="Pfam" id="PF20454">
    <property type="entry name" value="GpA_nuclease"/>
    <property type="match status" value="1"/>
</dbReference>
<dbReference type="GO" id="GO:0005524">
    <property type="term" value="F:ATP binding"/>
    <property type="evidence" value="ECO:0007669"/>
    <property type="project" value="InterPro"/>
</dbReference>
<accession>A0A0B6D8Y0</accession>
<dbReference type="InterPro" id="IPR027417">
    <property type="entry name" value="P-loop_NTPase"/>
</dbReference>
<sequence>MNQYQAKILANKLEFLRPPEKITLTEWAEKNIKLGSKQSAKAGSFKAYGYQQAILDEFTNPYTQKIAMMMAAQLSKSLIINIMAGYCIYHDPKSFVVLHATMSDKNKWLHGKFQPMIEDNPHIKKRLVKPRSDDGTNTAEMKDFLGGAMYLAWSGSEASLRSISVPVVICDEVDAYEMTKEGCAVNLISQRSKTFEDQAKMVLASTPTVKGISTIEKHYLESNQCKYYIPCPHCKHEQILSFYQIKWHTDETGKHYPNTAKYECIKCKKNITHQQKRKIILENKGRWIAKHPDRKEKGFHLSELYAPFSTWEQLVEKFLKAKRTNDLQSFKNTVLAETWEETGETLQWHILYDRCEVYEDDMPAEACFITAGVDVQKDRLEMEVVAWGIGETSWSLDYHIIYGDVTQPEIWQKLTQKINKKYHHPNGYNVPISRVAIDTGAFTQDVYSYIAKQPRGKVIAIKGQGGYKVPLVKKPVKVVVGNRSIELYSIGVDEAKTTIYNRLNISNDRTAGYCNFSEHCNGEIYFKQLTSEKKVVRYKKGYLAFEWVVTAEDRRNEALDCRVYSYFAMKVKDAKLENRMKQLVKKC</sequence>
<evidence type="ECO:0000259" key="2">
    <source>
        <dbReference type="Pfam" id="PF20454"/>
    </source>
</evidence>
<dbReference type="Proteomes" id="UP000031830">
    <property type="component" value="Chromosome"/>
</dbReference>